<dbReference type="HOGENOM" id="CLU_836821_0_0_1"/>
<feature type="domain" description="DUF6533" evidence="2">
    <location>
        <begin position="15"/>
        <end position="59"/>
    </location>
</feature>
<dbReference type="EMBL" id="AACS02000003">
    <property type="protein sequence ID" value="EFI28246.1"/>
    <property type="molecule type" value="Genomic_DNA"/>
</dbReference>
<feature type="transmembrane region" description="Helical" evidence="1">
    <location>
        <begin position="48"/>
        <end position="70"/>
    </location>
</feature>
<dbReference type="RefSeq" id="XP_002911740.1">
    <property type="nucleotide sequence ID" value="XM_002911694.1"/>
</dbReference>
<keyword evidence="1" id="KW-0472">Membrane</keyword>
<dbReference type="Pfam" id="PF20151">
    <property type="entry name" value="DUF6533"/>
    <property type="match status" value="1"/>
</dbReference>
<accession>D6RLR3</accession>
<feature type="transmembrane region" description="Helical" evidence="1">
    <location>
        <begin position="163"/>
        <end position="187"/>
    </location>
</feature>
<keyword evidence="1" id="KW-0812">Transmembrane</keyword>
<dbReference type="OMA" id="IANFWIT"/>
<evidence type="ECO:0000313" key="4">
    <source>
        <dbReference type="Proteomes" id="UP000001861"/>
    </source>
</evidence>
<dbReference type="VEuPathDB" id="FungiDB:CC1G_14271"/>
<evidence type="ECO:0000259" key="2">
    <source>
        <dbReference type="Pfam" id="PF20151"/>
    </source>
</evidence>
<dbReference type="STRING" id="240176.D6RLR3"/>
<dbReference type="InParanoid" id="D6RLR3"/>
<comment type="caution">
    <text evidence="3">The sequence shown here is derived from an EMBL/GenBank/DDBJ whole genome shotgun (WGS) entry which is preliminary data.</text>
</comment>
<protein>
    <recommendedName>
        <fullName evidence="2">DUF6533 domain-containing protein</fullName>
    </recommendedName>
</protein>
<reference evidence="3 4" key="1">
    <citation type="journal article" date="2010" name="Proc. Natl. Acad. Sci. U.S.A.">
        <title>Insights into evolution of multicellular fungi from the assembled chromosomes of the mushroom Coprinopsis cinerea (Coprinus cinereus).</title>
        <authorList>
            <person name="Stajich J.E."/>
            <person name="Wilke S.K."/>
            <person name="Ahren D."/>
            <person name="Au C.H."/>
            <person name="Birren B.W."/>
            <person name="Borodovsky M."/>
            <person name="Burns C."/>
            <person name="Canback B."/>
            <person name="Casselton L.A."/>
            <person name="Cheng C.K."/>
            <person name="Deng J."/>
            <person name="Dietrich F.S."/>
            <person name="Fargo D.C."/>
            <person name="Farman M.L."/>
            <person name="Gathman A.C."/>
            <person name="Goldberg J."/>
            <person name="Guigo R."/>
            <person name="Hoegger P.J."/>
            <person name="Hooker J.B."/>
            <person name="Huggins A."/>
            <person name="James T.Y."/>
            <person name="Kamada T."/>
            <person name="Kilaru S."/>
            <person name="Kodira C."/>
            <person name="Kues U."/>
            <person name="Kupfer D."/>
            <person name="Kwan H.S."/>
            <person name="Lomsadze A."/>
            <person name="Li W."/>
            <person name="Lilly W.W."/>
            <person name="Ma L.J."/>
            <person name="Mackey A.J."/>
            <person name="Manning G."/>
            <person name="Martin F."/>
            <person name="Muraguchi H."/>
            <person name="Natvig D.O."/>
            <person name="Palmerini H."/>
            <person name="Ramesh M.A."/>
            <person name="Rehmeyer C.J."/>
            <person name="Roe B.A."/>
            <person name="Shenoy N."/>
            <person name="Stanke M."/>
            <person name="Ter-Hovhannisyan V."/>
            <person name="Tunlid A."/>
            <person name="Velagapudi R."/>
            <person name="Vision T.J."/>
            <person name="Zeng Q."/>
            <person name="Zolan M.E."/>
            <person name="Pukkila P.J."/>
        </authorList>
    </citation>
    <scope>NUCLEOTIDE SEQUENCE [LARGE SCALE GENOMIC DNA]</scope>
    <source>
        <strain evidence="4">Okayama-7 / 130 / ATCC MYA-4618 / FGSC 9003</strain>
    </source>
</reference>
<feature type="transmembrane region" description="Helical" evidence="1">
    <location>
        <begin position="207"/>
        <end position="225"/>
    </location>
</feature>
<sequence length="309" mass="34385">MAETQSASRYYVENVAVASLTFFLCDYLQTLDEEVTRIWFSRLSAGKVLFFISRYTTMIDVPTTLVGFFSRGILSAAPCRHLGRFNKFSTFLGVTASEAILVISLSALLGSRKRYTRILAAIFSLALIACIAFLGYSFAVVKYAAPVDQEAEGCLHSIPPLDGVLICYYILLAGEFLITAIGFSVGLRENLRSKNSLILTLYRDGTVYYFILLALSSVSIAAVHLKPDLWGALAPWQRVLHPVLANRLLLNMRTPNYQETYDLSTDLEFEGMPTTQSEPTDTSLGTRSNIDAYITSSYSSSFQRRSERS</sequence>
<name>D6RLR3_COPC7</name>
<organism evidence="3 4">
    <name type="scientific">Coprinopsis cinerea (strain Okayama-7 / 130 / ATCC MYA-4618 / FGSC 9003)</name>
    <name type="common">Inky cap fungus</name>
    <name type="synonym">Hormographiella aspergillata</name>
    <dbReference type="NCBI Taxonomy" id="240176"/>
    <lineage>
        <taxon>Eukaryota</taxon>
        <taxon>Fungi</taxon>
        <taxon>Dikarya</taxon>
        <taxon>Basidiomycota</taxon>
        <taxon>Agaricomycotina</taxon>
        <taxon>Agaricomycetes</taxon>
        <taxon>Agaricomycetidae</taxon>
        <taxon>Agaricales</taxon>
        <taxon>Agaricineae</taxon>
        <taxon>Psathyrellaceae</taxon>
        <taxon>Coprinopsis</taxon>
    </lineage>
</organism>
<keyword evidence="1" id="KW-1133">Transmembrane helix</keyword>
<dbReference type="AlphaFoldDB" id="D6RLR3"/>
<keyword evidence="4" id="KW-1185">Reference proteome</keyword>
<gene>
    <name evidence="3" type="ORF">CC1G_14271</name>
</gene>
<evidence type="ECO:0000256" key="1">
    <source>
        <dbReference type="SAM" id="Phobius"/>
    </source>
</evidence>
<dbReference type="Proteomes" id="UP000001861">
    <property type="component" value="Unassembled WGS sequence"/>
</dbReference>
<dbReference type="InterPro" id="IPR045340">
    <property type="entry name" value="DUF6533"/>
</dbReference>
<proteinExistence type="predicted"/>
<dbReference type="KEGG" id="cci:CC1G_14271"/>
<dbReference type="OrthoDB" id="3350812at2759"/>
<evidence type="ECO:0000313" key="3">
    <source>
        <dbReference type="EMBL" id="EFI28246.1"/>
    </source>
</evidence>
<feature type="transmembrane region" description="Helical" evidence="1">
    <location>
        <begin position="118"/>
        <end position="143"/>
    </location>
</feature>
<feature type="transmembrane region" description="Helical" evidence="1">
    <location>
        <begin position="90"/>
        <end position="111"/>
    </location>
</feature>
<dbReference type="GeneID" id="9379382"/>